<proteinExistence type="predicted"/>
<keyword evidence="3" id="KW-1185">Reference proteome</keyword>
<dbReference type="AlphaFoldDB" id="A0A5B9ECC6"/>
<gene>
    <name evidence="2" type="ORF">FTW19_16230</name>
</gene>
<evidence type="ECO:0000313" key="3">
    <source>
        <dbReference type="Proteomes" id="UP000321820"/>
    </source>
</evidence>
<name>A0A5B9ECC6_9BACT</name>
<keyword evidence="1" id="KW-0732">Signal</keyword>
<evidence type="ECO:0000256" key="1">
    <source>
        <dbReference type="SAM" id="SignalP"/>
    </source>
</evidence>
<evidence type="ECO:0000313" key="2">
    <source>
        <dbReference type="EMBL" id="QEE29409.1"/>
    </source>
</evidence>
<organism evidence="2 3">
    <name type="scientific">Terriglobus albidus</name>
    <dbReference type="NCBI Taxonomy" id="1592106"/>
    <lineage>
        <taxon>Bacteria</taxon>
        <taxon>Pseudomonadati</taxon>
        <taxon>Acidobacteriota</taxon>
        <taxon>Terriglobia</taxon>
        <taxon>Terriglobales</taxon>
        <taxon>Acidobacteriaceae</taxon>
        <taxon>Terriglobus</taxon>
    </lineage>
</organism>
<protein>
    <submittedName>
        <fullName evidence="2">Uncharacterized protein</fullName>
    </submittedName>
</protein>
<dbReference type="OrthoDB" id="121781at2"/>
<feature type="signal peptide" evidence="1">
    <location>
        <begin position="1"/>
        <end position="26"/>
    </location>
</feature>
<dbReference type="Proteomes" id="UP000321820">
    <property type="component" value="Chromosome"/>
</dbReference>
<feature type="chain" id="PRO_5022729731" evidence="1">
    <location>
        <begin position="27"/>
        <end position="180"/>
    </location>
</feature>
<dbReference type="EMBL" id="CP042806">
    <property type="protein sequence ID" value="QEE29409.1"/>
    <property type="molecule type" value="Genomic_DNA"/>
</dbReference>
<dbReference type="KEGG" id="talb:FTW19_16230"/>
<accession>A0A5B9ECC6</accession>
<sequence length="180" mass="19839">MKPFVALLAVSLSLPLLNGCRSSASAASLGMGSTLNRQQMEEIRVELDREIPPPTKNRYLTIQDLSNWENPAITVQENMVSLHVLMADANPSEYGKGTMIRPVAARKQELTIRVADLPAALNAIPRDAWPYGRVIAIEEAHDAPLAVRPTIRRNMEKAMQTLNDLGIVINEWNTPGSSSR</sequence>
<reference evidence="2 3" key="1">
    <citation type="submission" date="2019-08" db="EMBL/GenBank/DDBJ databases">
        <title>Complete genome sequence of Terriglobus albidus strain ORNL.</title>
        <authorList>
            <person name="Podar M."/>
        </authorList>
    </citation>
    <scope>NUCLEOTIDE SEQUENCE [LARGE SCALE GENOMIC DNA]</scope>
    <source>
        <strain evidence="2 3">ORNL</strain>
    </source>
</reference>